<dbReference type="OrthoDB" id="432412at2759"/>
<dbReference type="PANTHER" id="PTHR15955">
    <property type="entry name" value="RWD DOMAIN CONTAINING PROTEIN 2"/>
    <property type="match status" value="1"/>
</dbReference>
<keyword evidence="2" id="KW-1185">Reference proteome</keyword>
<protein>
    <submittedName>
        <fullName evidence="1">Uncharacterized protein</fullName>
    </submittedName>
</protein>
<accession>A0A0C9TYB3</accession>
<dbReference type="CDD" id="cd24163">
    <property type="entry name" value="RWDD2_C"/>
    <property type="match status" value="1"/>
</dbReference>
<proteinExistence type="predicted"/>
<organism evidence="1 2">
    <name type="scientific">Sphaerobolus stellatus (strain SS14)</name>
    <dbReference type="NCBI Taxonomy" id="990650"/>
    <lineage>
        <taxon>Eukaryota</taxon>
        <taxon>Fungi</taxon>
        <taxon>Dikarya</taxon>
        <taxon>Basidiomycota</taxon>
        <taxon>Agaricomycotina</taxon>
        <taxon>Agaricomycetes</taxon>
        <taxon>Phallomycetidae</taxon>
        <taxon>Geastrales</taxon>
        <taxon>Sphaerobolaceae</taxon>
        <taxon>Sphaerobolus</taxon>
    </lineage>
</organism>
<evidence type="ECO:0000313" key="2">
    <source>
        <dbReference type="Proteomes" id="UP000054279"/>
    </source>
</evidence>
<reference evidence="1 2" key="1">
    <citation type="submission" date="2014-06" db="EMBL/GenBank/DDBJ databases">
        <title>Evolutionary Origins and Diversification of the Mycorrhizal Mutualists.</title>
        <authorList>
            <consortium name="DOE Joint Genome Institute"/>
            <consortium name="Mycorrhizal Genomics Consortium"/>
            <person name="Kohler A."/>
            <person name="Kuo A."/>
            <person name="Nagy L.G."/>
            <person name="Floudas D."/>
            <person name="Copeland A."/>
            <person name="Barry K.W."/>
            <person name="Cichocki N."/>
            <person name="Veneault-Fourrey C."/>
            <person name="LaButti K."/>
            <person name="Lindquist E.A."/>
            <person name="Lipzen A."/>
            <person name="Lundell T."/>
            <person name="Morin E."/>
            <person name="Murat C."/>
            <person name="Riley R."/>
            <person name="Ohm R."/>
            <person name="Sun H."/>
            <person name="Tunlid A."/>
            <person name="Henrissat B."/>
            <person name="Grigoriev I.V."/>
            <person name="Hibbett D.S."/>
            <person name="Martin F."/>
        </authorList>
    </citation>
    <scope>NUCLEOTIDE SEQUENCE [LARGE SCALE GENOMIC DNA]</scope>
    <source>
        <strain evidence="1 2">SS14</strain>
    </source>
</reference>
<dbReference type="Gene3D" id="3.10.110.10">
    <property type="entry name" value="Ubiquitin Conjugating Enzyme"/>
    <property type="match status" value="1"/>
</dbReference>
<name>A0A0C9TYB3_SPHS4</name>
<dbReference type="HOGENOM" id="CLU_953298_0_0_1"/>
<dbReference type="Proteomes" id="UP000054279">
    <property type="component" value="Unassembled WGS sequence"/>
</dbReference>
<evidence type="ECO:0000313" key="1">
    <source>
        <dbReference type="EMBL" id="KIJ26819.1"/>
    </source>
</evidence>
<dbReference type="EMBL" id="KN837356">
    <property type="protein sequence ID" value="KIJ26819.1"/>
    <property type="molecule type" value="Genomic_DNA"/>
</dbReference>
<gene>
    <name evidence="1" type="ORF">M422DRAFT_785125</name>
</gene>
<dbReference type="InterPro" id="IPR017359">
    <property type="entry name" value="Phi-like"/>
</dbReference>
<dbReference type="PANTHER" id="PTHR15955:SF8">
    <property type="entry name" value="RWD DOMAIN-CONTAINING PROTEIN 2B-RELATED"/>
    <property type="match status" value="1"/>
</dbReference>
<dbReference type="InterPro" id="IPR016135">
    <property type="entry name" value="UBQ-conjugating_enzyme/RWD"/>
</dbReference>
<dbReference type="InterPro" id="IPR059181">
    <property type="entry name" value="RWDD2A-B_C"/>
</dbReference>
<dbReference type="AlphaFoldDB" id="A0A0C9TYB3"/>
<sequence length="275" mass="31529">MATFTQQVEELVLLKCSLLPDEILEFMFSEERDTDAWNRVVEAQSNNDSSLQSLISTPARFALKVKGRPIWFEVQLPTEYPSCQLELCIGVRGFNISRGQQDHWQNVVKEKLAEISDSECPIYELFSAHLLSLLHEQTGAVEPLELKTPSNPVKERIYHALLTSHHLKSSQKRRLMQQWSSELHLHGFAKVGHPGVMYCWGSKSDVEEFVSKVKDMQWLALRVRFVEELKDIESMPRLRSSWSEVEKVGEVVEEMEKLGRENYVLDLGIGSGGKK</sequence>